<feature type="transmembrane region" description="Helical" evidence="1">
    <location>
        <begin position="71"/>
        <end position="91"/>
    </location>
</feature>
<gene>
    <name evidence="2" type="ORF">CWO36_23030</name>
</gene>
<keyword evidence="1" id="KW-0812">Transmembrane</keyword>
<keyword evidence="1" id="KW-0472">Membrane</keyword>
<reference evidence="2 3" key="1">
    <citation type="submission" date="2017-11" db="EMBL/GenBank/DDBJ databases">
        <title>Population delineation of vibrios coincides with oyster pathogenicity.</title>
        <authorList>
            <person name="Bruto M."/>
            <person name="Labreuche Y."/>
            <person name="James A."/>
            <person name="Piel D."/>
            <person name="Chenivesse S."/>
            <person name="Petton B."/>
            <person name="Polz M.F."/>
            <person name="Le Roux F."/>
        </authorList>
    </citation>
    <scope>NUCLEOTIDE SEQUENCE [LARGE SCALE GENOMIC DNA]</scope>
    <source>
        <strain evidence="2 3">1F_55</strain>
    </source>
</reference>
<feature type="transmembrane region" description="Helical" evidence="1">
    <location>
        <begin position="12"/>
        <end position="30"/>
    </location>
</feature>
<feature type="transmembrane region" description="Helical" evidence="1">
    <location>
        <begin position="42"/>
        <end position="64"/>
    </location>
</feature>
<accession>A0A2T5E034</accession>
<name>A0A2T5E034_VIBSP</name>
<keyword evidence="1" id="KW-1133">Transmembrane helix</keyword>
<protein>
    <submittedName>
        <fullName evidence="2">Uncharacterized protein</fullName>
    </submittedName>
</protein>
<dbReference type="Proteomes" id="UP000244080">
    <property type="component" value="Unassembled WGS sequence"/>
</dbReference>
<evidence type="ECO:0000313" key="3">
    <source>
        <dbReference type="Proteomes" id="UP000244080"/>
    </source>
</evidence>
<dbReference type="AlphaFoldDB" id="A0A2T5E034"/>
<evidence type="ECO:0000256" key="1">
    <source>
        <dbReference type="SAM" id="Phobius"/>
    </source>
</evidence>
<feature type="transmembrane region" description="Helical" evidence="1">
    <location>
        <begin position="111"/>
        <end position="131"/>
    </location>
</feature>
<comment type="caution">
    <text evidence="2">The sequence shown here is derived from an EMBL/GenBank/DDBJ whole genome shotgun (WGS) entry which is preliminary data.</text>
</comment>
<sequence>MFEFHIKRTKFLLVLQGIAVIGVSLMLFTVPSQISQFLFTDFLFVLLPIFLIFSLNIASFYGLVKKRLWSLKLIMGLYFIQLIGIETSDFSFELSVGVELPISVTFNELTLTLNILAALVLWVSYTSLNFLKQG</sequence>
<organism evidence="2 3">
    <name type="scientific">Vibrio splendidus</name>
    <dbReference type="NCBI Taxonomy" id="29497"/>
    <lineage>
        <taxon>Bacteria</taxon>
        <taxon>Pseudomonadati</taxon>
        <taxon>Pseudomonadota</taxon>
        <taxon>Gammaproteobacteria</taxon>
        <taxon>Vibrionales</taxon>
        <taxon>Vibrionaceae</taxon>
        <taxon>Vibrio</taxon>
    </lineage>
</organism>
<proteinExistence type="predicted"/>
<dbReference type="RefSeq" id="WP_017086813.1">
    <property type="nucleotide sequence ID" value="NZ_CAWNZY010000070.1"/>
</dbReference>
<dbReference type="EMBL" id="PIGA01000057">
    <property type="protein sequence ID" value="PTP12685.1"/>
    <property type="molecule type" value="Genomic_DNA"/>
</dbReference>
<evidence type="ECO:0000313" key="2">
    <source>
        <dbReference type="EMBL" id="PTP12685.1"/>
    </source>
</evidence>